<organism evidence="1">
    <name type="scientific">freshwater metagenome</name>
    <dbReference type="NCBI Taxonomy" id="449393"/>
    <lineage>
        <taxon>unclassified sequences</taxon>
        <taxon>metagenomes</taxon>
        <taxon>ecological metagenomes</taxon>
    </lineage>
</organism>
<proteinExistence type="predicted"/>
<reference evidence="1" key="1">
    <citation type="submission" date="2020-05" db="EMBL/GenBank/DDBJ databases">
        <authorList>
            <person name="Chiriac C."/>
            <person name="Salcher M."/>
            <person name="Ghai R."/>
            <person name="Kavagutti S V."/>
        </authorList>
    </citation>
    <scope>NUCLEOTIDE SEQUENCE</scope>
</reference>
<gene>
    <name evidence="1" type="ORF">UFOPK2254_01308</name>
</gene>
<dbReference type="AlphaFoldDB" id="A0A6J6MEY3"/>
<accession>A0A6J6MEY3</accession>
<name>A0A6J6MEY3_9ZZZZ</name>
<sequence length="30" mass="3015">MSCKVPEAALALVTLLTVVASKAATAKPTE</sequence>
<evidence type="ECO:0000313" key="1">
    <source>
        <dbReference type="EMBL" id="CAB4671969.1"/>
    </source>
</evidence>
<protein>
    <submittedName>
        <fullName evidence="1">Unannotated protein</fullName>
    </submittedName>
</protein>
<dbReference type="EMBL" id="CAEZWO010000162">
    <property type="protein sequence ID" value="CAB4671969.1"/>
    <property type="molecule type" value="Genomic_DNA"/>
</dbReference>